<keyword evidence="2" id="KW-1185">Reference proteome</keyword>
<dbReference type="OrthoDB" id="9998765at2"/>
<gene>
    <name evidence="1" type="ORF">C6P61_02510</name>
</gene>
<reference evidence="1 2" key="1">
    <citation type="submission" date="2018-03" db="EMBL/GenBank/DDBJ databases">
        <title>Comparative genomics illustrates the genes involved in a hyperalkaliphilic mechanisms of Serpentinomonas isolated from highly-alkaline calcium-rich serpentinized springs.</title>
        <authorList>
            <person name="Suzuki S."/>
            <person name="Ishii S."/>
            <person name="Walworth N."/>
            <person name="Bird L."/>
            <person name="Kuenen J.G."/>
            <person name="Nealson K.H."/>
        </authorList>
    </citation>
    <scope>NUCLEOTIDE SEQUENCE [LARGE SCALE GENOMIC DNA]</scope>
    <source>
        <strain evidence="1 2">83</strain>
    </source>
</reference>
<proteinExistence type="predicted"/>
<evidence type="ECO:0000313" key="2">
    <source>
        <dbReference type="Proteomes" id="UP000238326"/>
    </source>
</evidence>
<organism evidence="1 2">
    <name type="scientific">Malikia spinosa</name>
    <dbReference type="NCBI Taxonomy" id="86180"/>
    <lineage>
        <taxon>Bacteria</taxon>
        <taxon>Pseudomonadati</taxon>
        <taxon>Pseudomonadota</taxon>
        <taxon>Betaproteobacteria</taxon>
        <taxon>Burkholderiales</taxon>
        <taxon>Comamonadaceae</taxon>
        <taxon>Malikia</taxon>
    </lineage>
</organism>
<dbReference type="RefSeq" id="WP_105728355.1">
    <property type="nucleotide sequence ID" value="NZ_PVLR01000007.1"/>
</dbReference>
<dbReference type="AlphaFoldDB" id="A0A2S9KHV5"/>
<dbReference type="EMBL" id="PVLR01000007">
    <property type="protein sequence ID" value="PRD70030.1"/>
    <property type="molecule type" value="Genomic_DNA"/>
</dbReference>
<accession>A0A2S9KHV5</accession>
<protein>
    <submittedName>
        <fullName evidence="1">Uncharacterized protein</fullName>
    </submittedName>
</protein>
<dbReference type="Proteomes" id="UP000238326">
    <property type="component" value="Unassembled WGS sequence"/>
</dbReference>
<evidence type="ECO:0000313" key="1">
    <source>
        <dbReference type="EMBL" id="PRD70030.1"/>
    </source>
</evidence>
<sequence length="118" mass="12072">MSGCGCKCGPQQAAQQQFGSDAAGDAFEPDFGLPEAGGQSAVELFVALTEAGAEASAASEADQELAEVALEDEQAAQQELDEVLAEAESEGGEAVEPGLDELLALLKNRPGLKLTLSY</sequence>
<comment type="caution">
    <text evidence="1">The sequence shown here is derived from an EMBL/GenBank/DDBJ whole genome shotgun (WGS) entry which is preliminary data.</text>
</comment>
<name>A0A2S9KHV5_9BURK</name>